<feature type="non-terminal residue" evidence="2">
    <location>
        <position position="1"/>
    </location>
</feature>
<comment type="caution">
    <text evidence="2">The sequence shown here is derived from an EMBL/GenBank/DDBJ whole genome shotgun (WGS) entry which is preliminary data.</text>
</comment>
<dbReference type="AlphaFoldDB" id="A0A101HJZ2"/>
<evidence type="ECO:0000256" key="1">
    <source>
        <dbReference type="SAM" id="Phobius"/>
    </source>
</evidence>
<dbReference type="PATRIC" id="fig|1184387.3.peg.250"/>
<evidence type="ECO:0000313" key="3">
    <source>
        <dbReference type="Proteomes" id="UP000054092"/>
    </source>
</evidence>
<reference evidence="3" key="1">
    <citation type="journal article" date="2015" name="MBio">
        <title>Genome-Resolved Metagenomic Analysis Reveals Roles for Candidate Phyla and Other Microbial Community Members in Biogeochemical Transformations in Oil Reservoirs.</title>
        <authorList>
            <person name="Hu P."/>
            <person name="Tom L."/>
            <person name="Singh A."/>
            <person name="Thomas B.C."/>
            <person name="Baker B.J."/>
            <person name="Piceno Y.M."/>
            <person name="Andersen G.L."/>
            <person name="Banfield J.F."/>
        </authorList>
    </citation>
    <scope>NUCLEOTIDE SEQUENCE [LARGE SCALE GENOMIC DNA]</scope>
</reference>
<evidence type="ECO:0000313" key="2">
    <source>
        <dbReference type="EMBL" id="KUK78213.1"/>
    </source>
</evidence>
<feature type="transmembrane region" description="Helical" evidence="1">
    <location>
        <begin position="12"/>
        <end position="30"/>
    </location>
</feature>
<dbReference type="EMBL" id="LGGP01000401">
    <property type="protein sequence ID" value="KUK78213.1"/>
    <property type="molecule type" value="Genomic_DNA"/>
</dbReference>
<keyword evidence="1" id="KW-0812">Transmembrane</keyword>
<organism evidence="2 3">
    <name type="scientific">Mesotoga prima</name>
    <dbReference type="NCBI Taxonomy" id="1184387"/>
    <lineage>
        <taxon>Bacteria</taxon>
        <taxon>Thermotogati</taxon>
        <taxon>Thermotogota</taxon>
        <taxon>Thermotogae</taxon>
        <taxon>Kosmotogales</taxon>
        <taxon>Kosmotogaceae</taxon>
        <taxon>Mesotoga</taxon>
    </lineage>
</organism>
<name>A0A101HJZ2_9BACT</name>
<accession>A0A101HJZ2</accession>
<protein>
    <submittedName>
        <fullName evidence="2">Permease component of ribose/xylose/arabinose/galactoside ABC-type transporter</fullName>
    </submittedName>
</protein>
<sequence>PSVMNNLIKSDMSEVIRIIVSNGMIVYALTRRTKVKK</sequence>
<keyword evidence="1" id="KW-0472">Membrane</keyword>
<dbReference type="Proteomes" id="UP000054092">
    <property type="component" value="Unassembled WGS sequence"/>
</dbReference>
<keyword evidence="1" id="KW-1133">Transmembrane helix</keyword>
<gene>
    <name evidence="2" type="ORF">XD94_1803</name>
</gene>
<proteinExistence type="predicted"/>